<dbReference type="EMBL" id="KZ819664">
    <property type="protein sequence ID" value="PWN29138.1"/>
    <property type="molecule type" value="Genomic_DNA"/>
</dbReference>
<dbReference type="RefSeq" id="XP_025363750.1">
    <property type="nucleotide sequence ID" value="XM_025505733.1"/>
</dbReference>
<evidence type="ECO:0008006" key="4">
    <source>
        <dbReference type="Google" id="ProtNLM"/>
    </source>
</evidence>
<keyword evidence="3" id="KW-1185">Reference proteome</keyword>
<evidence type="ECO:0000313" key="2">
    <source>
        <dbReference type="EMBL" id="PWN29138.1"/>
    </source>
</evidence>
<evidence type="ECO:0000313" key="3">
    <source>
        <dbReference type="Proteomes" id="UP000245884"/>
    </source>
</evidence>
<dbReference type="Proteomes" id="UP000245884">
    <property type="component" value="Unassembled WGS sequence"/>
</dbReference>
<proteinExistence type="predicted"/>
<name>A0A316UWG4_9BASI</name>
<reference evidence="2 3" key="1">
    <citation type="journal article" date="2018" name="Mol. Biol. Evol.">
        <title>Broad Genomic Sampling Reveals a Smut Pathogenic Ancestry of the Fungal Clade Ustilaginomycotina.</title>
        <authorList>
            <person name="Kijpornyongpan T."/>
            <person name="Mondo S.J."/>
            <person name="Barry K."/>
            <person name="Sandor L."/>
            <person name="Lee J."/>
            <person name="Lipzen A."/>
            <person name="Pangilinan J."/>
            <person name="LaButti K."/>
            <person name="Hainaut M."/>
            <person name="Henrissat B."/>
            <person name="Grigoriev I.V."/>
            <person name="Spatafora J.W."/>
            <person name="Aime M.C."/>
        </authorList>
    </citation>
    <scope>NUCLEOTIDE SEQUENCE [LARGE SCALE GENOMIC DNA]</scope>
    <source>
        <strain evidence="2 3">MCA 5214</strain>
    </source>
</reference>
<dbReference type="AlphaFoldDB" id="A0A316UWG4"/>
<sequence length="101" mass="10974">MLALKCMLSFAAATVLCLTAVTGQFDQVGTCFEDTGCSRKPTPISGNYSSIIYIVKTACDSFKAEIDLGRVCHTSAKCFTCQAVEYVSQCITKGPYYTWCP</sequence>
<accession>A0A316UWG4</accession>
<organism evidence="2 3">
    <name type="scientific">Jaminaea rosea</name>
    <dbReference type="NCBI Taxonomy" id="1569628"/>
    <lineage>
        <taxon>Eukaryota</taxon>
        <taxon>Fungi</taxon>
        <taxon>Dikarya</taxon>
        <taxon>Basidiomycota</taxon>
        <taxon>Ustilaginomycotina</taxon>
        <taxon>Exobasidiomycetes</taxon>
        <taxon>Microstromatales</taxon>
        <taxon>Microstromatales incertae sedis</taxon>
        <taxon>Jaminaea</taxon>
    </lineage>
</organism>
<protein>
    <recommendedName>
        <fullName evidence="4">Secreted protein</fullName>
    </recommendedName>
</protein>
<keyword evidence="1" id="KW-0732">Signal</keyword>
<gene>
    <name evidence="2" type="ORF">BDZ90DRAFT_231134</name>
</gene>
<feature type="signal peptide" evidence="1">
    <location>
        <begin position="1"/>
        <end position="23"/>
    </location>
</feature>
<feature type="chain" id="PRO_5016447301" description="Secreted protein" evidence="1">
    <location>
        <begin position="24"/>
        <end position="101"/>
    </location>
</feature>
<dbReference type="GeneID" id="37027556"/>
<evidence type="ECO:0000256" key="1">
    <source>
        <dbReference type="SAM" id="SignalP"/>
    </source>
</evidence>